<accession>A0A0F8Z5T0</accession>
<organism evidence="1">
    <name type="scientific">marine sediment metagenome</name>
    <dbReference type="NCBI Taxonomy" id="412755"/>
    <lineage>
        <taxon>unclassified sequences</taxon>
        <taxon>metagenomes</taxon>
        <taxon>ecological metagenomes</taxon>
    </lineage>
</organism>
<feature type="non-terminal residue" evidence="1">
    <location>
        <position position="1"/>
    </location>
</feature>
<dbReference type="EMBL" id="LAZR01049662">
    <property type="protein sequence ID" value="KKK89113.1"/>
    <property type="molecule type" value="Genomic_DNA"/>
</dbReference>
<dbReference type="AlphaFoldDB" id="A0A0F8Z5T0"/>
<reference evidence="1" key="1">
    <citation type="journal article" date="2015" name="Nature">
        <title>Complex archaea that bridge the gap between prokaryotes and eukaryotes.</title>
        <authorList>
            <person name="Spang A."/>
            <person name="Saw J.H."/>
            <person name="Jorgensen S.L."/>
            <person name="Zaremba-Niedzwiedzka K."/>
            <person name="Martijn J."/>
            <person name="Lind A.E."/>
            <person name="van Eijk R."/>
            <person name="Schleper C."/>
            <person name="Guy L."/>
            <person name="Ettema T.J."/>
        </authorList>
    </citation>
    <scope>NUCLEOTIDE SEQUENCE</scope>
</reference>
<comment type="caution">
    <text evidence="1">The sequence shown here is derived from an EMBL/GenBank/DDBJ whole genome shotgun (WGS) entry which is preliminary data.</text>
</comment>
<sequence length="104" mass="12768">SRKRMIQAILFFSYLLQPRYNKRMKEASKKIKEKVKENLKKYNNKKMSKDEYVIKKLGLMEKLFEKLNYLLMDINYLKAKLYEDNDLDDDEKEEDDDKEEEEND</sequence>
<evidence type="ECO:0000313" key="1">
    <source>
        <dbReference type="EMBL" id="KKK89113.1"/>
    </source>
</evidence>
<protein>
    <submittedName>
        <fullName evidence="1">Uncharacterized protein</fullName>
    </submittedName>
</protein>
<proteinExistence type="predicted"/>
<name>A0A0F8Z5T0_9ZZZZ</name>
<gene>
    <name evidence="1" type="ORF">LCGC14_2736370</name>
</gene>